<dbReference type="EMBL" id="JAUSUR010000008">
    <property type="protein sequence ID" value="MDQ0362868.1"/>
    <property type="molecule type" value="Genomic_DNA"/>
</dbReference>
<dbReference type="RefSeq" id="WP_307411024.1">
    <property type="nucleotide sequence ID" value="NZ_JAUSUR010000008.1"/>
</dbReference>
<sequence length="165" mass="18941">MKKNDFDDFEESTKFEVIKLENETKDHDRKKQIVDNLSNELDRIFSNTKKFVNDAKSSEEAEEAFDSAKEKADTLFERTKKALKDFRDDDRVQDVIDSINRTFDSIVTSISENETVQNVGKKVDDFVHSDNVQDGIQTAKRVTLDLADKAHDGLKSLFGSKQDKE</sequence>
<keyword evidence="1" id="KW-0175">Coiled coil</keyword>
<feature type="coiled-coil region" evidence="1">
    <location>
        <begin position="20"/>
        <end position="78"/>
    </location>
</feature>
<keyword evidence="3" id="KW-1185">Reference proteome</keyword>
<gene>
    <name evidence="2" type="ORF">J2S15_003629</name>
</gene>
<evidence type="ECO:0000313" key="3">
    <source>
        <dbReference type="Proteomes" id="UP001230220"/>
    </source>
</evidence>
<evidence type="ECO:0000313" key="2">
    <source>
        <dbReference type="EMBL" id="MDQ0362868.1"/>
    </source>
</evidence>
<protein>
    <submittedName>
        <fullName evidence="2">ElaB/YqjD/DUF883 family membrane-anchored ribosome-binding protein</fullName>
    </submittedName>
</protein>
<proteinExistence type="predicted"/>
<evidence type="ECO:0000256" key="1">
    <source>
        <dbReference type="SAM" id="Coils"/>
    </source>
</evidence>
<organism evidence="2 3">
    <name type="scientific">Breznakia pachnodae</name>
    <dbReference type="NCBI Taxonomy" id="265178"/>
    <lineage>
        <taxon>Bacteria</taxon>
        <taxon>Bacillati</taxon>
        <taxon>Bacillota</taxon>
        <taxon>Erysipelotrichia</taxon>
        <taxon>Erysipelotrichales</taxon>
        <taxon>Erysipelotrichaceae</taxon>
        <taxon>Breznakia</taxon>
    </lineage>
</organism>
<dbReference type="Proteomes" id="UP001230220">
    <property type="component" value="Unassembled WGS sequence"/>
</dbReference>
<reference evidence="2 3" key="1">
    <citation type="submission" date="2023-07" db="EMBL/GenBank/DDBJ databases">
        <title>Genomic Encyclopedia of Type Strains, Phase IV (KMG-IV): sequencing the most valuable type-strain genomes for metagenomic binning, comparative biology and taxonomic classification.</title>
        <authorList>
            <person name="Goeker M."/>
        </authorList>
    </citation>
    <scope>NUCLEOTIDE SEQUENCE [LARGE SCALE GENOMIC DNA]</scope>
    <source>
        <strain evidence="2 3">DSM 16784</strain>
    </source>
</reference>
<comment type="caution">
    <text evidence="2">The sequence shown here is derived from an EMBL/GenBank/DDBJ whole genome shotgun (WGS) entry which is preliminary data.</text>
</comment>
<accession>A0ABU0E7I9</accession>
<name>A0ABU0E7I9_9FIRM</name>